<dbReference type="PANTHER" id="PTHR31118">
    <property type="entry name" value="CYCLASE-LIKE PROTEIN 2"/>
    <property type="match status" value="1"/>
</dbReference>
<comment type="catalytic activity">
    <reaction evidence="6 7">
        <text>N-formyl-L-kynurenine + H2O = L-kynurenine + formate + H(+)</text>
        <dbReference type="Rhea" id="RHEA:13009"/>
        <dbReference type="ChEBI" id="CHEBI:15377"/>
        <dbReference type="ChEBI" id="CHEBI:15378"/>
        <dbReference type="ChEBI" id="CHEBI:15740"/>
        <dbReference type="ChEBI" id="CHEBI:57959"/>
        <dbReference type="ChEBI" id="CHEBI:58629"/>
        <dbReference type="EC" id="3.5.1.9"/>
    </reaction>
</comment>
<dbReference type="Pfam" id="PF04199">
    <property type="entry name" value="Cyclase"/>
    <property type="match status" value="1"/>
</dbReference>
<dbReference type="Proteomes" id="UP001223586">
    <property type="component" value="Unassembled WGS sequence"/>
</dbReference>
<evidence type="ECO:0000256" key="3">
    <source>
        <dbReference type="ARBA" id="ARBA00022801"/>
    </source>
</evidence>
<evidence type="ECO:0000313" key="9">
    <source>
        <dbReference type="Proteomes" id="UP001223586"/>
    </source>
</evidence>
<evidence type="ECO:0000256" key="2">
    <source>
        <dbReference type="ARBA" id="ARBA00022723"/>
    </source>
</evidence>
<gene>
    <name evidence="7" type="primary">kynB</name>
    <name evidence="8" type="ORF">J2S08_002503</name>
</gene>
<protein>
    <recommendedName>
        <fullName evidence="7">Kynurenine formamidase</fullName>
        <shortName evidence="7">KFA</shortName>
        <shortName evidence="7">KFase</shortName>
        <ecNumber evidence="7">3.5.1.9</ecNumber>
    </recommendedName>
    <alternativeName>
        <fullName evidence="7">Arylformamidase</fullName>
    </alternativeName>
    <alternativeName>
        <fullName evidence="7">N-formylkynurenine formamidase</fullName>
        <shortName evidence="7">FKF</shortName>
    </alternativeName>
</protein>
<dbReference type="InterPro" id="IPR037175">
    <property type="entry name" value="KFase_sf"/>
</dbReference>
<reference evidence="8 9" key="1">
    <citation type="submission" date="2023-07" db="EMBL/GenBank/DDBJ databases">
        <title>Genomic Encyclopedia of Type Strains, Phase IV (KMG-IV): sequencing the most valuable type-strain genomes for metagenomic binning, comparative biology and taxonomic classification.</title>
        <authorList>
            <person name="Goeker M."/>
        </authorList>
    </citation>
    <scope>NUCLEOTIDE SEQUENCE [LARGE SCALE GENOMIC DNA]</scope>
    <source>
        <strain evidence="8 9">DSM 23837</strain>
    </source>
</reference>
<organism evidence="8 9">
    <name type="scientific">Bacillus chungangensis</name>
    <dbReference type="NCBI Taxonomy" id="587633"/>
    <lineage>
        <taxon>Bacteria</taxon>
        <taxon>Bacillati</taxon>
        <taxon>Bacillota</taxon>
        <taxon>Bacilli</taxon>
        <taxon>Bacillales</taxon>
        <taxon>Bacillaceae</taxon>
        <taxon>Bacillus</taxon>
    </lineage>
</organism>
<keyword evidence="2 7" id="KW-0479">Metal-binding</keyword>
<dbReference type="RefSeq" id="WP_307229964.1">
    <property type="nucleotide sequence ID" value="NZ_JAUSTT010000014.1"/>
</dbReference>
<feature type="binding site" evidence="7">
    <location>
        <position position="56"/>
    </location>
    <ligand>
        <name>Zn(2+)</name>
        <dbReference type="ChEBI" id="CHEBI:29105"/>
        <label>1</label>
    </ligand>
</feature>
<evidence type="ECO:0000256" key="4">
    <source>
        <dbReference type="ARBA" id="ARBA00022833"/>
    </source>
</evidence>
<comment type="function">
    <text evidence="1 7">Catalyzes the hydrolysis of N-formyl-L-kynurenine to L-kynurenine, the second step in the kynurenine pathway of tryptophan degradation.</text>
</comment>
<dbReference type="HAMAP" id="MF_01969">
    <property type="entry name" value="KynB"/>
    <property type="match status" value="1"/>
</dbReference>
<dbReference type="SUPFAM" id="SSF102198">
    <property type="entry name" value="Putative cyclase"/>
    <property type="match status" value="1"/>
</dbReference>
<sequence length="211" mass="23563">MAKNKNKWIDISQPLTNDIRHWPGDTPFTYEVKFLKQQTGSVNIGKITTSLHTGTHIDAPFHFDDNGMQVHQLDINMYIGKARVIDVSNYESIGREELAKSSLEGVSRLLLRTSTIDNPTKFPKSIPYLREDIGAFLQKKGIFLIGVDVPSVDPLDSKELKAHHALHQHGVHILENVVLEHVKPGDYELIALPLPIHGADGSPVRAVIRSI</sequence>
<dbReference type="NCBIfam" id="TIGR03035">
    <property type="entry name" value="trp_arylform"/>
    <property type="match status" value="1"/>
</dbReference>
<dbReference type="EC" id="3.5.1.9" evidence="7"/>
<feature type="binding site" evidence="7">
    <location>
        <position position="58"/>
    </location>
    <ligand>
        <name>Zn(2+)</name>
        <dbReference type="ChEBI" id="CHEBI:29105"/>
        <label>2</label>
    </ligand>
</feature>
<evidence type="ECO:0000256" key="5">
    <source>
        <dbReference type="ARBA" id="ARBA00023079"/>
    </source>
</evidence>
<dbReference type="InterPro" id="IPR007325">
    <property type="entry name" value="KFase/CYL"/>
</dbReference>
<feature type="active site" description="Proton donor/acceptor" evidence="7">
    <location>
        <position position="62"/>
    </location>
</feature>
<evidence type="ECO:0000256" key="1">
    <source>
        <dbReference type="ARBA" id="ARBA00002204"/>
    </source>
</evidence>
<comment type="caution">
    <text evidence="8">The sequence shown here is derived from an EMBL/GenBank/DDBJ whole genome shotgun (WGS) entry which is preliminary data.</text>
</comment>
<dbReference type="InterPro" id="IPR017484">
    <property type="entry name" value="Kynurenine_formamidase_bac"/>
</dbReference>
<feature type="binding site" evidence="7">
    <location>
        <position position="58"/>
    </location>
    <ligand>
        <name>Zn(2+)</name>
        <dbReference type="ChEBI" id="CHEBI:29105"/>
        <label>1</label>
    </ligand>
</feature>
<comment type="similarity">
    <text evidence="7">Belongs to the Cyclase 1 superfamily. KynB family.</text>
</comment>
<comment type="pathway">
    <text evidence="7">Amino-acid degradation; L-tryptophan degradation via kynurenine pathway; L-kynurenine from L-tryptophan: step 2/2.</text>
</comment>
<dbReference type="PANTHER" id="PTHR31118:SF32">
    <property type="entry name" value="KYNURENINE FORMAMIDASE"/>
    <property type="match status" value="1"/>
</dbReference>
<evidence type="ECO:0000313" key="8">
    <source>
        <dbReference type="EMBL" id="MDQ0176645.1"/>
    </source>
</evidence>
<feature type="binding site" evidence="7">
    <location>
        <position position="22"/>
    </location>
    <ligand>
        <name>substrate</name>
    </ligand>
</feature>
<comment type="subunit">
    <text evidence="7">Homodimer.</text>
</comment>
<dbReference type="GO" id="GO:0004061">
    <property type="term" value="F:arylformamidase activity"/>
    <property type="evidence" value="ECO:0007669"/>
    <property type="project" value="UniProtKB-EC"/>
</dbReference>
<feature type="binding site" evidence="7">
    <location>
        <position position="52"/>
    </location>
    <ligand>
        <name>Zn(2+)</name>
        <dbReference type="ChEBI" id="CHEBI:29105"/>
        <label>1</label>
    </ligand>
</feature>
<dbReference type="Gene3D" id="3.50.30.50">
    <property type="entry name" value="Putative cyclase"/>
    <property type="match status" value="1"/>
</dbReference>
<evidence type="ECO:0000256" key="7">
    <source>
        <dbReference type="HAMAP-Rule" id="MF_01969"/>
    </source>
</evidence>
<evidence type="ECO:0000256" key="6">
    <source>
        <dbReference type="ARBA" id="ARBA00048496"/>
    </source>
</evidence>
<keyword evidence="9" id="KW-1185">Reference proteome</keyword>
<keyword evidence="4 7" id="KW-0862">Zinc</keyword>
<keyword evidence="3 7" id="KW-0378">Hydrolase</keyword>
<accession>A0ABT9WTU4</accession>
<comment type="cofactor">
    <cofactor evidence="7">
        <name>Zn(2+)</name>
        <dbReference type="ChEBI" id="CHEBI:29105"/>
    </cofactor>
    <text evidence="7">Binds 2 zinc ions per subunit.</text>
</comment>
<proteinExistence type="inferred from homology"/>
<feature type="binding site" evidence="7">
    <location>
        <position position="175"/>
    </location>
    <ligand>
        <name>Zn(2+)</name>
        <dbReference type="ChEBI" id="CHEBI:29105"/>
        <label>1</label>
    </ligand>
</feature>
<keyword evidence="5 7" id="KW-0823">Tryptophan catabolism</keyword>
<name>A0ABT9WTU4_9BACI</name>
<feature type="binding site" evidence="7">
    <location>
        <position position="163"/>
    </location>
    <ligand>
        <name>Zn(2+)</name>
        <dbReference type="ChEBI" id="CHEBI:29105"/>
        <label>2</label>
    </ligand>
</feature>
<dbReference type="EMBL" id="JAUSTT010000014">
    <property type="protein sequence ID" value="MDQ0176645.1"/>
    <property type="molecule type" value="Genomic_DNA"/>
</dbReference>
<feature type="binding site" evidence="7">
    <location>
        <position position="175"/>
    </location>
    <ligand>
        <name>Zn(2+)</name>
        <dbReference type="ChEBI" id="CHEBI:29105"/>
        <label>2</label>
    </ligand>
</feature>